<dbReference type="AlphaFoldDB" id="A0A2T1BX87"/>
<dbReference type="RefSeq" id="WP_106291728.1">
    <property type="nucleotide sequence ID" value="NZ_CAWNTC010000237.1"/>
</dbReference>
<evidence type="ECO:0000313" key="1">
    <source>
        <dbReference type="EMBL" id="PSB00568.1"/>
    </source>
</evidence>
<protein>
    <submittedName>
        <fullName evidence="1">Uncharacterized protein</fullName>
    </submittedName>
</protein>
<comment type="caution">
    <text evidence="1">The sequence shown here is derived from an EMBL/GenBank/DDBJ whole genome shotgun (WGS) entry which is preliminary data.</text>
</comment>
<dbReference type="Proteomes" id="UP000238762">
    <property type="component" value="Unassembled WGS sequence"/>
</dbReference>
<dbReference type="Gene3D" id="1.20.910.10">
    <property type="entry name" value="Heme oxygenase-like"/>
    <property type="match status" value="1"/>
</dbReference>
<name>A0A2T1BX87_9CYAN</name>
<dbReference type="Pfam" id="PF11251">
    <property type="entry name" value="DUF3050"/>
    <property type="match status" value="1"/>
</dbReference>
<reference evidence="1 2" key="2">
    <citation type="submission" date="2018-03" db="EMBL/GenBank/DDBJ databases">
        <title>The ancient ancestry and fast evolution of plastids.</title>
        <authorList>
            <person name="Moore K.R."/>
            <person name="Magnabosco C."/>
            <person name="Momper L."/>
            <person name="Gold D.A."/>
            <person name="Bosak T."/>
            <person name="Fournier G.P."/>
        </authorList>
    </citation>
    <scope>NUCLEOTIDE SEQUENCE [LARGE SCALE GENOMIC DNA]</scope>
    <source>
        <strain evidence="1 2">CCAP 1448/3</strain>
    </source>
</reference>
<sequence>MTNSTLFTLENLQKSLFPLREQLIEHEVYNSIKEEQHSPMASQMLKELCGEETSKWKEAEKAAHISLNARTTLWDRVVAEINLNNRL</sequence>
<evidence type="ECO:0000313" key="2">
    <source>
        <dbReference type="Proteomes" id="UP000238762"/>
    </source>
</evidence>
<dbReference type="InterPro" id="IPR024423">
    <property type="entry name" value="DUF3050"/>
</dbReference>
<dbReference type="InterPro" id="IPR016084">
    <property type="entry name" value="Haem_Oase-like_multi-hlx"/>
</dbReference>
<reference evidence="1 2" key="1">
    <citation type="submission" date="2018-02" db="EMBL/GenBank/DDBJ databases">
        <authorList>
            <person name="Cohen D.B."/>
            <person name="Kent A.D."/>
        </authorList>
    </citation>
    <scope>NUCLEOTIDE SEQUENCE [LARGE SCALE GENOMIC DNA]</scope>
    <source>
        <strain evidence="1 2">CCAP 1448/3</strain>
    </source>
</reference>
<keyword evidence="2" id="KW-1185">Reference proteome</keyword>
<dbReference type="EMBL" id="PVWJ01000189">
    <property type="protein sequence ID" value="PSB00568.1"/>
    <property type="molecule type" value="Genomic_DNA"/>
</dbReference>
<gene>
    <name evidence="1" type="ORF">C7B64_22835</name>
</gene>
<accession>A0A2T1BX87</accession>
<organism evidence="1 2">
    <name type="scientific">Merismopedia glauca CCAP 1448/3</name>
    <dbReference type="NCBI Taxonomy" id="1296344"/>
    <lineage>
        <taxon>Bacteria</taxon>
        <taxon>Bacillati</taxon>
        <taxon>Cyanobacteriota</taxon>
        <taxon>Cyanophyceae</taxon>
        <taxon>Synechococcales</taxon>
        <taxon>Merismopediaceae</taxon>
        <taxon>Merismopedia</taxon>
    </lineage>
</organism>
<dbReference type="OrthoDB" id="9791270at2"/>
<proteinExistence type="predicted"/>